<organism evidence="3">
    <name type="scientific">Desulfovibrio sp. U5L</name>
    <dbReference type="NCBI Taxonomy" id="596152"/>
    <lineage>
        <taxon>Bacteria</taxon>
        <taxon>Pseudomonadati</taxon>
        <taxon>Thermodesulfobacteriota</taxon>
        <taxon>Desulfovibrionia</taxon>
        <taxon>Desulfovibrionales</taxon>
        <taxon>Desulfovibrionaceae</taxon>
        <taxon>Desulfovibrio</taxon>
    </lineage>
</organism>
<feature type="chain" id="PRO_5003662578" evidence="2">
    <location>
        <begin position="28"/>
        <end position="301"/>
    </location>
</feature>
<name>I2PYA7_9BACT</name>
<dbReference type="EMBL" id="JH600068">
    <property type="protein sequence ID" value="EIG52513.1"/>
    <property type="molecule type" value="Genomic_DNA"/>
</dbReference>
<dbReference type="AlphaFoldDB" id="I2PYA7"/>
<sequence length="301" mass="31657">MRHCPVRVLALLCLAGLLAALPAPVRAQEKWTGPPVAGPASPPLSPVSPAPGADGSGAVRRQVSDARAFSATSTCFYGPQLDQGQAKRLCADQTRTKLLDAAVPGLASEPAVAAARLPPGDLRAFVDNLLRVAVADEEVRPVADGLAVGLTLRAETPADTLAERLAAFAANPELRAAALAETAARDRRAAEARLAAVPFGADREFRAMGMREEMREDAAFAARQVVPGMSMAGVKELLGNPPAMKQAVIGPESYVCAGYGRVWVVFRDGVVSCLRTRLDYVARYGTDCHCAGNYATILKND</sequence>
<dbReference type="HOGENOM" id="CLU_962176_0_0_7"/>
<gene>
    <name evidence="3" type="ORF">DesU5LDRAFT_0811</name>
</gene>
<protein>
    <submittedName>
        <fullName evidence="3">Uncharacterized protein</fullName>
    </submittedName>
</protein>
<accession>I2PYA7</accession>
<dbReference type="OrthoDB" id="5450055at2"/>
<dbReference type="STRING" id="596152.DesU5LDRAFT_0811"/>
<feature type="compositionally biased region" description="Pro residues" evidence="1">
    <location>
        <begin position="36"/>
        <end position="49"/>
    </location>
</feature>
<evidence type="ECO:0000256" key="2">
    <source>
        <dbReference type="SAM" id="SignalP"/>
    </source>
</evidence>
<keyword evidence="2" id="KW-0732">Signal</keyword>
<evidence type="ECO:0000256" key="1">
    <source>
        <dbReference type="SAM" id="MobiDB-lite"/>
    </source>
</evidence>
<reference evidence="3" key="1">
    <citation type="submission" date="2011-11" db="EMBL/GenBank/DDBJ databases">
        <title>Improved High-Quality Draft sequence of Desulfovibrio sp. U5L.</title>
        <authorList>
            <consortium name="US DOE Joint Genome Institute"/>
            <person name="Lucas S."/>
            <person name="Han J."/>
            <person name="Lapidus A."/>
            <person name="Cheng J.-F."/>
            <person name="Goodwin L."/>
            <person name="Pitluck S."/>
            <person name="Peters L."/>
            <person name="Ovchinnikova G."/>
            <person name="Held B."/>
            <person name="Detter J.C."/>
            <person name="Han C."/>
            <person name="Tapia R."/>
            <person name="Land M."/>
            <person name="Hauser L."/>
            <person name="Kyrpides N."/>
            <person name="Ivanova N."/>
            <person name="Pagani I."/>
            <person name="Gabster J."/>
            <person name="Walker C."/>
            <person name="Stolyar S."/>
            <person name="Stahl D."/>
            <person name="Arkin A."/>
            <person name="Dehal P."/>
            <person name="Hazen T."/>
            <person name="Woyke T."/>
        </authorList>
    </citation>
    <scope>NUCLEOTIDE SEQUENCE [LARGE SCALE GENOMIC DNA]</scope>
    <source>
        <strain evidence="3">U5L</strain>
    </source>
</reference>
<feature type="signal peptide" evidence="2">
    <location>
        <begin position="1"/>
        <end position="27"/>
    </location>
</feature>
<feature type="region of interest" description="Disordered" evidence="1">
    <location>
        <begin position="29"/>
        <end position="59"/>
    </location>
</feature>
<evidence type="ECO:0000313" key="3">
    <source>
        <dbReference type="EMBL" id="EIG52513.1"/>
    </source>
</evidence>
<proteinExistence type="predicted"/>
<dbReference type="eggNOG" id="ENOG50317T5">
    <property type="taxonomic scope" value="Bacteria"/>
</dbReference>